<dbReference type="CDD" id="cd00257">
    <property type="entry name" value="beta-trefoil_FSCN-like"/>
    <property type="match status" value="1"/>
</dbReference>
<dbReference type="PANTHER" id="PTHR43662:SF3">
    <property type="entry name" value="DOMAIN PROTEIN, PUTATIVE (AFU_ORTHOLOGUE AFUA_6G11970)-RELATED"/>
    <property type="match status" value="1"/>
</dbReference>
<gene>
    <name evidence="3" type="ORF">PROFUN_12859</name>
</gene>
<evidence type="ECO:0000313" key="4">
    <source>
        <dbReference type="Proteomes" id="UP000241769"/>
    </source>
</evidence>
<organism evidence="3 4">
    <name type="scientific">Planoprotostelium fungivorum</name>
    <dbReference type="NCBI Taxonomy" id="1890364"/>
    <lineage>
        <taxon>Eukaryota</taxon>
        <taxon>Amoebozoa</taxon>
        <taxon>Evosea</taxon>
        <taxon>Variosea</taxon>
        <taxon>Cavosteliida</taxon>
        <taxon>Cavosteliaceae</taxon>
        <taxon>Planoprotostelium</taxon>
    </lineage>
</organism>
<dbReference type="Proteomes" id="UP000241769">
    <property type="component" value="Unassembled WGS sequence"/>
</dbReference>
<evidence type="ECO:0000313" key="3">
    <source>
        <dbReference type="EMBL" id="PRP79491.1"/>
    </source>
</evidence>
<feature type="domain" description="DUF1996" evidence="2">
    <location>
        <begin position="47"/>
        <end position="289"/>
    </location>
</feature>
<evidence type="ECO:0000256" key="1">
    <source>
        <dbReference type="SAM" id="SignalP"/>
    </source>
</evidence>
<dbReference type="InterPro" id="IPR018535">
    <property type="entry name" value="DUF1996"/>
</dbReference>
<protein>
    <recommendedName>
        <fullName evidence="2">DUF1996 domain-containing protein</fullName>
    </recommendedName>
</protein>
<name>A0A2P6N6A9_9EUKA</name>
<accession>A0A2P6N6A9</accession>
<sequence length="570" mass="62317">MRNVLFTLVSTLTFVVIAINADDYNLYHNDSPIWKVFCGNLYGGRVDTIVNPGTYSAHVHRVFGGNNFSPSTSTRTPMEEYNVVKSAACTTCSIREVDNSNYWTAHLYYKWPNGTYSMVPSDGLTVYYLSRNGYTGNNRTNPNWQPIPKGLRMVAGDPKRRTYDNSQMSNQAISYVCLNYNGGGWQNTDWSLLKNTTCPDGLRTQVFFPMCWDGVNLDSPDHKSHMSYPIQAPDGGDCPSSHPVRIPGVFFEHLFGVGNFPHGNGANNFIWSMGDPTGYGHHGDFLSGWDPTVMAAAIAHPNCSNNNPLMNSGNSVQNCPPLAPYVQNSGGCAVGLSNPIPLTENLGLTAPISRLPGCYNWDGSISGCDASPQGSDNSATFFIKSSAGYLSGTSSTIVTANNTGSLLTYAQLWSFGTRGSVAVIQNQDSGMIMTSQNNVQLVTRESTWEHWTVNPIGGSTTTVSFTSARTNQYMTVLPDGTLQFNATTVGVHETFQLVTNNGGHVPSEDGLSVLAGKGAKMTVFPLSALVRHLKKATEWTTQQVEPLLIMRQKLDYWETLHPFALHHRAH</sequence>
<dbReference type="AlphaFoldDB" id="A0A2P6N6A9"/>
<feature type="chain" id="PRO_5015151399" description="DUF1996 domain-containing protein" evidence="1">
    <location>
        <begin position="22"/>
        <end position="570"/>
    </location>
</feature>
<keyword evidence="1" id="KW-0732">Signal</keyword>
<keyword evidence="4" id="KW-1185">Reference proteome</keyword>
<dbReference type="PANTHER" id="PTHR43662">
    <property type="match status" value="1"/>
</dbReference>
<dbReference type="Pfam" id="PF09362">
    <property type="entry name" value="DUF1996"/>
    <property type="match status" value="1"/>
</dbReference>
<evidence type="ECO:0000259" key="2">
    <source>
        <dbReference type="Pfam" id="PF09362"/>
    </source>
</evidence>
<feature type="signal peptide" evidence="1">
    <location>
        <begin position="1"/>
        <end position="21"/>
    </location>
</feature>
<dbReference type="Gene3D" id="2.80.10.50">
    <property type="match status" value="1"/>
</dbReference>
<dbReference type="InterPro" id="IPR008999">
    <property type="entry name" value="Actin-crosslinking"/>
</dbReference>
<dbReference type="SUPFAM" id="SSF50405">
    <property type="entry name" value="Actin-crosslinking proteins"/>
    <property type="match status" value="1"/>
</dbReference>
<dbReference type="OrthoDB" id="74764at2759"/>
<proteinExistence type="predicted"/>
<comment type="caution">
    <text evidence="3">The sequence shown here is derived from an EMBL/GenBank/DDBJ whole genome shotgun (WGS) entry which is preliminary data.</text>
</comment>
<dbReference type="InParanoid" id="A0A2P6N6A9"/>
<dbReference type="EMBL" id="MDYQ01000182">
    <property type="protein sequence ID" value="PRP79491.1"/>
    <property type="molecule type" value="Genomic_DNA"/>
</dbReference>
<reference evidence="3 4" key="1">
    <citation type="journal article" date="2018" name="Genome Biol. Evol.">
        <title>Multiple Roots of Fruiting Body Formation in Amoebozoa.</title>
        <authorList>
            <person name="Hillmann F."/>
            <person name="Forbes G."/>
            <person name="Novohradska S."/>
            <person name="Ferling I."/>
            <person name="Riege K."/>
            <person name="Groth M."/>
            <person name="Westermann M."/>
            <person name="Marz M."/>
            <person name="Spaller T."/>
            <person name="Winckler T."/>
            <person name="Schaap P."/>
            <person name="Glockner G."/>
        </authorList>
    </citation>
    <scope>NUCLEOTIDE SEQUENCE [LARGE SCALE GENOMIC DNA]</scope>
    <source>
        <strain evidence="3 4">Jena</strain>
    </source>
</reference>